<evidence type="ECO:0000313" key="1">
    <source>
        <dbReference type="EMBL" id="MBA0776259.1"/>
    </source>
</evidence>
<gene>
    <name evidence="1" type="ORF">Gotri_011274</name>
</gene>
<accession>A0A7J9ET84</accession>
<organism evidence="1 2">
    <name type="scientific">Gossypium trilobum</name>
    <dbReference type="NCBI Taxonomy" id="34281"/>
    <lineage>
        <taxon>Eukaryota</taxon>
        <taxon>Viridiplantae</taxon>
        <taxon>Streptophyta</taxon>
        <taxon>Embryophyta</taxon>
        <taxon>Tracheophyta</taxon>
        <taxon>Spermatophyta</taxon>
        <taxon>Magnoliopsida</taxon>
        <taxon>eudicotyledons</taxon>
        <taxon>Gunneridae</taxon>
        <taxon>Pentapetalae</taxon>
        <taxon>rosids</taxon>
        <taxon>malvids</taxon>
        <taxon>Malvales</taxon>
        <taxon>Malvaceae</taxon>
        <taxon>Malvoideae</taxon>
        <taxon>Gossypium</taxon>
    </lineage>
</organism>
<dbReference type="AlphaFoldDB" id="A0A7J9ET84"/>
<sequence>MQVVGQNLFLILFENEDDLETILEGRP</sequence>
<name>A0A7J9ET84_9ROSI</name>
<proteinExistence type="predicted"/>
<evidence type="ECO:0000313" key="2">
    <source>
        <dbReference type="Proteomes" id="UP000593568"/>
    </source>
</evidence>
<reference evidence="1 2" key="1">
    <citation type="journal article" date="2019" name="Genome Biol. Evol.">
        <title>Insights into the evolution of the New World diploid cottons (Gossypium, subgenus Houzingenia) based on genome sequencing.</title>
        <authorList>
            <person name="Grover C.E."/>
            <person name="Arick M.A. 2nd"/>
            <person name="Thrash A."/>
            <person name="Conover J.L."/>
            <person name="Sanders W.S."/>
            <person name="Peterson D.G."/>
            <person name="Frelichowski J.E."/>
            <person name="Scheffler J.A."/>
            <person name="Scheffler B.E."/>
            <person name="Wendel J.F."/>
        </authorList>
    </citation>
    <scope>NUCLEOTIDE SEQUENCE [LARGE SCALE GENOMIC DNA]</scope>
    <source>
        <strain evidence="1">8</strain>
        <tissue evidence="1">Leaf</tissue>
    </source>
</reference>
<protein>
    <recommendedName>
        <fullName evidence="3">DUF4283 domain-containing protein</fullName>
    </recommendedName>
</protein>
<evidence type="ECO:0008006" key="3">
    <source>
        <dbReference type="Google" id="ProtNLM"/>
    </source>
</evidence>
<dbReference type="EMBL" id="JABEZW010000009">
    <property type="protein sequence ID" value="MBA0776259.1"/>
    <property type="molecule type" value="Genomic_DNA"/>
</dbReference>
<keyword evidence="2" id="KW-1185">Reference proteome</keyword>
<dbReference type="Proteomes" id="UP000593568">
    <property type="component" value="Unassembled WGS sequence"/>
</dbReference>
<comment type="caution">
    <text evidence="1">The sequence shown here is derived from an EMBL/GenBank/DDBJ whole genome shotgun (WGS) entry which is preliminary data.</text>
</comment>